<reference evidence="2" key="1">
    <citation type="submission" date="2022-11" db="UniProtKB">
        <authorList>
            <consortium name="WormBaseParasite"/>
        </authorList>
    </citation>
    <scope>IDENTIFICATION</scope>
</reference>
<protein>
    <submittedName>
        <fullName evidence="2">Uncharacterized protein</fullName>
    </submittedName>
</protein>
<evidence type="ECO:0000313" key="2">
    <source>
        <dbReference type="WBParaSite" id="PSAMB.scaffold3233size27749.g20824.t2"/>
    </source>
</evidence>
<dbReference type="Proteomes" id="UP000887566">
    <property type="component" value="Unplaced"/>
</dbReference>
<organism evidence="1 2">
    <name type="scientific">Plectus sambesii</name>
    <dbReference type="NCBI Taxonomy" id="2011161"/>
    <lineage>
        <taxon>Eukaryota</taxon>
        <taxon>Metazoa</taxon>
        <taxon>Ecdysozoa</taxon>
        <taxon>Nematoda</taxon>
        <taxon>Chromadorea</taxon>
        <taxon>Plectida</taxon>
        <taxon>Plectina</taxon>
        <taxon>Plectoidea</taxon>
        <taxon>Plectidae</taxon>
        <taxon>Plectus</taxon>
    </lineage>
</organism>
<dbReference type="WBParaSite" id="PSAMB.scaffold3233size27749.g20824.t2">
    <property type="protein sequence ID" value="PSAMB.scaffold3233size27749.g20824.t2"/>
    <property type="gene ID" value="PSAMB.scaffold3233size27749.g20824"/>
</dbReference>
<sequence length="82" mass="9154">MPSVRIRYRAINKLLDVDENQPLNTYIPNIDTVQRHHDDGGQRVLLGGSVPATFGTPPKVTVIRQDRHSGTPHVQQVGGDFR</sequence>
<accession>A0A914W672</accession>
<evidence type="ECO:0000313" key="1">
    <source>
        <dbReference type="Proteomes" id="UP000887566"/>
    </source>
</evidence>
<proteinExistence type="predicted"/>
<name>A0A914W672_9BILA</name>
<keyword evidence="1" id="KW-1185">Reference proteome</keyword>
<dbReference type="AlphaFoldDB" id="A0A914W672"/>